<evidence type="ECO:0000313" key="3">
    <source>
        <dbReference type="Proteomes" id="UP001221142"/>
    </source>
</evidence>
<evidence type="ECO:0000313" key="2">
    <source>
        <dbReference type="EMBL" id="KAJ7605323.1"/>
    </source>
</evidence>
<dbReference type="Proteomes" id="UP001221142">
    <property type="component" value="Unassembled WGS sequence"/>
</dbReference>
<comment type="caution">
    <text evidence="2">The sequence shown here is derived from an EMBL/GenBank/DDBJ whole genome shotgun (WGS) entry which is preliminary data.</text>
</comment>
<dbReference type="EMBL" id="JARKIF010000077">
    <property type="protein sequence ID" value="KAJ7605323.1"/>
    <property type="molecule type" value="Genomic_DNA"/>
</dbReference>
<evidence type="ECO:0000256" key="1">
    <source>
        <dbReference type="SAM" id="MobiDB-lite"/>
    </source>
</evidence>
<feature type="region of interest" description="Disordered" evidence="1">
    <location>
        <begin position="1"/>
        <end position="24"/>
    </location>
</feature>
<sequence length="286" mass="30948">MERKRGPRGRAAPPAPGTPGADGVYTLPVASPGACVGLCTETVYGQKRRGRCGVGGGSGWKSGGLDELRNSDRCRIMDAKHKDGSLNPSELQSRGTGNSFLTPVVPITFILRFGTRLCLIQTSNGFLGTCPSHLRSPDVARHGLLAWNETKRTGGEAIQAGGETIQTGSITQIGGVHPLPHSPLQDESRERGNILQTPFRPPSLCYEVFDARKLPFALVGSWMCDSESVEAFVRGENANLQGDTIVRESRRSAHGDSFAILRLFRDPGIYLEHLKIILKWFEKGVG</sequence>
<protein>
    <submittedName>
        <fullName evidence="2">Uncharacterized protein</fullName>
    </submittedName>
</protein>
<keyword evidence="3" id="KW-1185">Reference proteome</keyword>
<reference evidence="2" key="1">
    <citation type="submission" date="2023-03" db="EMBL/GenBank/DDBJ databases">
        <title>Massive genome expansion in bonnet fungi (Mycena s.s.) driven by repeated elements and novel gene families across ecological guilds.</title>
        <authorList>
            <consortium name="Lawrence Berkeley National Laboratory"/>
            <person name="Harder C.B."/>
            <person name="Miyauchi S."/>
            <person name="Viragh M."/>
            <person name="Kuo A."/>
            <person name="Thoen E."/>
            <person name="Andreopoulos B."/>
            <person name="Lu D."/>
            <person name="Skrede I."/>
            <person name="Drula E."/>
            <person name="Henrissat B."/>
            <person name="Morin E."/>
            <person name="Kohler A."/>
            <person name="Barry K."/>
            <person name="LaButti K."/>
            <person name="Morin E."/>
            <person name="Salamov A."/>
            <person name="Lipzen A."/>
            <person name="Mereny Z."/>
            <person name="Hegedus B."/>
            <person name="Baldrian P."/>
            <person name="Stursova M."/>
            <person name="Weitz H."/>
            <person name="Taylor A."/>
            <person name="Grigoriev I.V."/>
            <person name="Nagy L.G."/>
            <person name="Martin F."/>
            <person name="Kauserud H."/>
        </authorList>
    </citation>
    <scope>NUCLEOTIDE SEQUENCE</scope>
    <source>
        <strain evidence="2">9284</strain>
    </source>
</reference>
<gene>
    <name evidence="2" type="ORF">FB45DRAFT_1012666</name>
</gene>
<proteinExistence type="predicted"/>
<accession>A0AAD7AZE2</accession>
<name>A0AAD7AZE2_9AGAR</name>
<organism evidence="2 3">
    <name type="scientific">Roridomyces roridus</name>
    <dbReference type="NCBI Taxonomy" id="1738132"/>
    <lineage>
        <taxon>Eukaryota</taxon>
        <taxon>Fungi</taxon>
        <taxon>Dikarya</taxon>
        <taxon>Basidiomycota</taxon>
        <taxon>Agaricomycotina</taxon>
        <taxon>Agaricomycetes</taxon>
        <taxon>Agaricomycetidae</taxon>
        <taxon>Agaricales</taxon>
        <taxon>Marasmiineae</taxon>
        <taxon>Mycenaceae</taxon>
        <taxon>Roridomyces</taxon>
    </lineage>
</organism>
<dbReference type="AlphaFoldDB" id="A0AAD7AZE2"/>